<accession>A0A813GCI3</accession>
<comment type="caution">
    <text evidence="3">The sequence shown here is derived from an EMBL/GenBank/DDBJ whole genome shotgun (WGS) entry which is preliminary data.</text>
</comment>
<evidence type="ECO:0000259" key="2">
    <source>
        <dbReference type="PROSITE" id="PS51228"/>
    </source>
</evidence>
<dbReference type="GO" id="GO:0000062">
    <property type="term" value="F:fatty-acyl-CoA binding"/>
    <property type="evidence" value="ECO:0007669"/>
    <property type="project" value="InterPro"/>
</dbReference>
<organism evidence="3 4">
    <name type="scientific">Polarella glacialis</name>
    <name type="common">Dinoflagellate</name>
    <dbReference type="NCBI Taxonomy" id="89957"/>
    <lineage>
        <taxon>Eukaryota</taxon>
        <taxon>Sar</taxon>
        <taxon>Alveolata</taxon>
        <taxon>Dinophyceae</taxon>
        <taxon>Suessiales</taxon>
        <taxon>Suessiaceae</taxon>
        <taxon>Polarella</taxon>
    </lineage>
</organism>
<name>A0A813GCI3_POLGL</name>
<dbReference type="InterPro" id="IPR014352">
    <property type="entry name" value="FERM/acyl-CoA-bd_prot_sf"/>
</dbReference>
<dbReference type="GO" id="GO:0006631">
    <property type="term" value="P:fatty acid metabolic process"/>
    <property type="evidence" value="ECO:0007669"/>
    <property type="project" value="TreeGrafter"/>
</dbReference>
<dbReference type="InterPro" id="IPR000582">
    <property type="entry name" value="Acyl-CoA-binding_protein"/>
</dbReference>
<dbReference type="InterPro" id="IPR035984">
    <property type="entry name" value="Acyl-CoA-binding_sf"/>
</dbReference>
<keyword evidence="1" id="KW-0446">Lipid-binding</keyword>
<dbReference type="SUPFAM" id="SSF47027">
    <property type="entry name" value="Acyl-CoA binding protein"/>
    <property type="match status" value="1"/>
</dbReference>
<dbReference type="Pfam" id="PF00887">
    <property type="entry name" value="ACBP"/>
    <property type="match status" value="1"/>
</dbReference>
<reference evidence="3" key="1">
    <citation type="submission" date="2021-02" db="EMBL/GenBank/DDBJ databases">
        <authorList>
            <person name="Dougan E. K."/>
            <person name="Rhodes N."/>
            <person name="Thang M."/>
            <person name="Chan C."/>
        </authorList>
    </citation>
    <scope>NUCLEOTIDE SEQUENCE</scope>
</reference>
<dbReference type="Gene3D" id="1.20.80.10">
    <property type="match status" value="1"/>
</dbReference>
<dbReference type="AlphaFoldDB" id="A0A813GCI3"/>
<dbReference type="OMA" id="GDCNIPV"/>
<dbReference type="EMBL" id="CAJNNV010028024">
    <property type="protein sequence ID" value="CAE8622638.1"/>
    <property type="molecule type" value="Genomic_DNA"/>
</dbReference>
<dbReference type="PANTHER" id="PTHR23310:SF115">
    <property type="entry name" value="ACB DOMAIN-CONTAINING PROTEIN"/>
    <property type="match status" value="1"/>
</dbReference>
<evidence type="ECO:0000313" key="4">
    <source>
        <dbReference type="Proteomes" id="UP000654075"/>
    </source>
</evidence>
<proteinExistence type="predicted"/>
<gene>
    <name evidence="3" type="ORF">PGLA1383_LOCUS40067</name>
</gene>
<keyword evidence="4" id="KW-1185">Reference proteome</keyword>
<feature type="domain" description="ACB" evidence="2">
    <location>
        <begin position="4"/>
        <end position="91"/>
    </location>
</feature>
<dbReference type="OrthoDB" id="346910at2759"/>
<sequence length="96" mass="10979">MAGLEERYQKAVAFVGAWDAGKTMPNDRKLLCYGFFKQAAVGDVDSDQPYAVQFEKRSKWDAWNAVKGMSKEDAMKNYIEELEKQIKDFDPQNSGF</sequence>
<dbReference type="PANTHER" id="PTHR23310">
    <property type="entry name" value="ACYL-COA-BINDING PROTEIN, ACBP"/>
    <property type="match status" value="1"/>
</dbReference>
<evidence type="ECO:0000313" key="3">
    <source>
        <dbReference type="EMBL" id="CAE8622638.1"/>
    </source>
</evidence>
<dbReference type="PRINTS" id="PR00689">
    <property type="entry name" value="ACOABINDINGP"/>
</dbReference>
<protein>
    <recommendedName>
        <fullName evidence="2">ACB domain-containing protein</fullName>
    </recommendedName>
</protein>
<evidence type="ECO:0000256" key="1">
    <source>
        <dbReference type="ARBA" id="ARBA00023121"/>
    </source>
</evidence>
<dbReference type="Proteomes" id="UP000654075">
    <property type="component" value="Unassembled WGS sequence"/>
</dbReference>
<dbReference type="PROSITE" id="PS51228">
    <property type="entry name" value="ACB_2"/>
    <property type="match status" value="1"/>
</dbReference>